<reference evidence="6" key="1">
    <citation type="journal article" date="2019" name="Int. J. Syst. Evol. Microbiol.">
        <title>The Global Catalogue of Microorganisms (GCM) 10K type strain sequencing project: providing services to taxonomists for standard genome sequencing and annotation.</title>
        <authorList>
            <consortium name="The Broad Institute Genomics Platform"/>
            <consortium name="The Broad Institute Genome Sequencing Center for Infectious Disease"/>
            <person name="Wu L."/>
            <person name="Ma J."/>
        </authorList>
    </citation>
    <scope>NUCLEOTIDE SEQUENCE [LARGE SCALE GENOMIC DNA]</scope>
    <source>
        <strain evidence="6">CCUG 50349</strain>
    </source>
</reference>
<dbReference type="Gene3D" id="2.120.10.30">
    <property type="entry name" value="TolB, C-terminal domain"/>
    <property type="match status" value="1"/>
</dbReference>
<accession>A0ABV9P871</accession>
<evidence type="ECO:0000256" key="3">
    <source>
        <dbReference type="ARBA" id="ARBA00022475"/>
    </source>
</evidence>
<dbReference type="Pfam" id="PF06977">
    <property type="entry name" value="SdiA-regulated"/>
    <property type="match status" value="1"/>
</dbReference>
<protein>
    <submittedName>
        <fullName evidence="5">SdiA-regulated domain-containing protein</fullName>
    </submittedName>
</protein>
<comment type="caution">
    <text evidence="5">The sequence shown here is derived from an EMBL/GenBank/DDBJ whole genome shotgun (WGS) entry which is preliminary data.</text>
</comment>
<dbReference type="EMBL" id="JBHSGW010000027">
    <property type="protein sequence ID" value="MFC4740966.1"/>
    <property type="molecule type" value="Genomic_DNA"/>
</dbReference>
<keyword evidence="3" id="KW-1003">Cell membrane</keyword>
<evidence type="ECO:0000256" key="1">
    <source>
        <dbReference type="ARBA" id="ARBA00004236"/>
    </source>
</evidence>
<dbReference type="InterPro" id="IPR009722">
    <property type="entry name" value="YjiK/CarP"/>
</dbReference>
<gene>
    <name evidence="5" type="ORF">ACFO3U_13265</name>
</gene>
<evidence type="ECO:0000256" key="4">
    <source>
        <dbReference type="ARBA" id="ARBA00023136"/>
    </source>
</evidence>
<evidence type="ECO:0000313" key="5">
    <source>
        <dbReference type="EMBL" id="MFC4740966.1"/>
    </source>
</evidence>
<proteinExistence type="inferred from homology"/>
<keyword evidence="4" id="KW-0472">Membrane</keyword>
<sequence>MKKNIMFISYLLFILLFNSCKDNVKNVSETDTFKLPKSLKEVSGMTYLDDAIWVIQDNGNSEKIHKLSLEGELLKSIEINSVKNHDWEAITSDEDGNLYIGDFGNNDNNRKNLAIYKISNENLEKDKVNIEYTVNFNYEDQDEFPPKKHFLLYDCESFILHDDNFYLFTKNRSKGFDGTSHIYKLENKAGNQTAKLLKKYVTCDSFNSCAITDAAISPDGNKMALISNKRMWIFTNYSNSDFTNGKVKEIKFNSYTQREGVTFKDDNTLYITDEKTKNVGGNLYKYKLD</sequence>
<dbReference type="Proteomes" id="UP001595885">
    <property type="component" value="Unassembled WGS sequence"/>
</dbReference>
<comment type="subcellular location">
    <subcellularLocation>
        <location evidence="1">Cell membrane</location>
    </subcellularLocation>
</comment>
<organism evidence="5 6">
    <name type="scientific">Flavobacterium ponti</name>
    <dbReference type="NCBI Taxonomy" id="665133"/>
    <lineage>
        <taxon>Bacteria</taxon>
        <taxon>Pseudomonadati</taxon>
        <taxon>Bacteroidota</taxon>
        <taxon>Flavobacteriia</taxon>
        <taxon>Flavobacteriales</taxon>
        <taxon>Flavobacteriaceae</taxon>
        <taxon>Flavobacterium</taxon>
    </lineage>
</organism>
<name>A0ABV9P871_9FLAO</name>
<dbReference type="RefSeq" id="WP_379743363.1">
    <property type="nucleotide sequence ID" value="NZ_JBHSGW010000027.1"/>
</dbReference>
<dbReference type="InterPro" id="IPR011042">
    <property type="entry name" value="6-blade_b-propeller_TolB-like"/>
</dbReference>
<dbReference type="SUPFAM" id="SSF101898">
    <property type="entry name" value="NHL repeat"/>
    <property type="match status" value="1"/>
</dbReference>
<evidence type="ECO:0000313" key="6">
    <source>
        <dbReference type="Proteomes" id="UP001595885"/>
    </source>
</evidence>
<evidence type="ECO:0000256" key="2">
    <source>
        <dbReference type="ARBA" id="ARBA00009852"/>
    </source>
</evidence>
<comment type="similarity">
    <text evidence="2">Belongs to the YjiK family.</text>
</comment>
<keyword evidence="6" id="KW-1185">Reference proteome</keyword>